<dbReference type="Gene3D" id="2.170.270.10">
    <property type="entry name" value="SET domain"/>
    <property type="match status" value="1"/>
</dbReference>
<proteinExistence type="predicted"/>
<organism evidence="1 2">
    <name type="scientific">Hermanssonia centrifuga</name>
    <dbReference type="NCBI Taxonomy" id="98765"/>
    <lineage>
        <taxon>Eukaryota</taxon>
        <taxon>Fungi</taxon>
        <taxon>Dikarya</taxon>
        <taxon>Basidiomycota</taxon>
        <taxon>Agaricomycotina</taxon>
        <taxon>Agaricomycetes</taxon>
        <taxon>Polyporales</taxon>
        <taxon>Meruliaceae</taxon>
        <taxon>Hermanssonia</taxon>
    </lineage>
</organism>
<dbReference type="InterPro" id="IPR050869">
    <property type="entry name" value="H3K4_H4K5_MeTrfase"/>
</dbReference>
<evidence type="ECO:0008006" key="3">
    <source>
        <dbReference type="Google" id="ProtNLM"/>
    </source>
</evidence>
<dbReference type="AlphaFoldDB" id="A0A4S4KXV9"/>
<dbReference type="Proteomes" id="UP000309038">
    <property type="component" value="Unassembled WGS sequence"/>
</dbReference>
<dbReference type="SUPFAM" id="SSF82199">
    <property type="entry name" value="SET domain"/>
    <property type="match status" value="1"/>
</dbReference>
<name>A0A4S4KXV9_9APHY</name>
<keyword evidence="2" id="KW-1185">Reference proteome</keyword>
<dbReference type="PANTHER" id="PTHR12197">
    <property type="entry name" value="HISTONE-LYSINE N-METHYLTRANSFERASE SMYD"/>
    <property type="match status" value="1"/>
</dbReference>
<gene>
    <name evidence="1" type="ORF">EW026_g862</name>
</gene>
<evidence type="ECO:0000313" key="2">
    <source>
        <dbReference type="Proteomes" id="UP000309038"/>
    </source>
</evidence>
<protein>
    <recommendedName>
        <fullName evidence="3">SET domain-containing protein</fullName>
    </recommendedName>
</protein>
<accession>A0A4S4KXV9</accession>
<comment type="caution">
    <text evidence="1">The sequence shown here is derived from an EMBL/GenBank/DDBJ whole genome shotgun (WGS) entry which is preliminary data.</text>
</comment>
<reference evidence="1 2" key="1">
    <citation type="submission" date="2019-02" db="EMBL/GenBank/DDBJ databases">
        <title>Genome sequencing of the rare red list fungi Phlebia centrifuga.</title>
        <authorList>
            <person name="Buettner E."/>
            <person name="Kellner H."/>
        </authorList>
    </citation>
    <scope>NUCLEOTIDE SEQUENCE [LARGE SCALE GENOMIC DNA]</scope>
    <source>
        <strain evidence="1 2">DSM 108282</strain>
    </source>
</reference>
<dbReference type="EMBL" id="SGPJ01000014">
    <property type="protein sequence ID" value="THH01900.1"/>
    <property type="molecule type" value="Genomic_DNA"/>
</dbReference>
<sequence length="232" mass="25367">MEIVALRAITSGEEITVPYLDPALPLQTRQSALRANYGFNCMCPLCTFQQTLGPVVPLPSDSKNIRAVEDSLCEYVTSHILQLDAYGIPPSAAETSPGSGIPSELFCLLNADYLPSLSETFSRSSHEGNYEIALASGRTLLAFYAAIYPRNYPQIGMHALELSKTAWNASITRNDDVEASHPPPAVTKLLEDRARHYLTLAAEVMQCFGPEGDEGGPFEEIRIMRELLQGTS</sequence>
<evidence type="ECO:0000313" key="1">
    <source>
        <dbReference type="EMBL" id="THH01900.1"/>
    </source>
</evidence>
<dbReference type="InterPro" id="IPR046341">
    <property type="entry name" value="SET_dom_sf"/>
</dbReference>